<dbReference type="STRING" id="1163730.FFONT_0224"/>
<protein>
    <submittedName>
        <fullName evidence="1">Uncharacterized protein</fullName>
    </submittedName>
</protein>
<proteinExistence type="predicted"/>
<reference evidence="2" key="1">
    <citation type="submission" date="2012-03" db="EMBL/GenBank/DDBJ databases">
        <title>Fervidicoccus fontis complete genome analysis confirms its distinct phylogenetic position and predicts its environmental function.</title>
        <authorList>
            <person name="Lebedinsky A.V."/>
            <person name="Mardanov A.V."/>
            <person name="Gumerov V.M."/>
            <person name="Beletsky A.V."/>
            <person name="Kublanov I.V."/>
            <person name="Perevalova A.A."/>
            <person name="Bonch-Osmolovskaya E.A."/>
            <person name="Ravin N.V."/>
            <person name="Skryabin K.G."/>
        </authorList>
    </citation>
    <scope>NUCLEOTIDE SEQUENCE [LARGE SCALE GENOMIC DNA]</scope>
    <source>
        <strain evidence="2">DSM 19380 / VKM B-2539 / Kam940</strain>
    </source>
</reference>
<evidence type="ECO:0000313" key="2">
    <source>
        <dbReference type="Proteomes" id="UP000007391"/>
    </source>
</evidence>
<dbReference type="eggNOG" id="arCOG11242">
    <property type="taxonomic scope" value="Archaea"/>
</dbReference>
<dbReference type="AlphaFoldDB" id="H9ZZQ8"/>
<dbReference type="KEGG" id="ffo:FFONT_0224"/>
<name>H9ZZQ8_FERFK</name>
<dbReference type="InParanoid" id="H9ZZQ8"/>
<organism evidence="1 2">
    <name type="scientific">Fervidicoccus fontis (strain DSM 19380 / JCM 18336 / VKM B-2539 / Kam940)</name>
    <dbReference type="NCBI Taxonomy" id="1163730"/>
    <lineage>
        <taxon>Archaea</taxon>
        <taxon>Thermoproteota</taxon>
        <taxon>Thermoprotei</taxon>
        <taxon>Fervidicoccales</taxon>
        <taxon>Fervidicoccaceae</taxon>
        <taxon>Fervidicoccus</taxon>
    </lineage>
</organism>
<dbReference type="RefSeq" id="WP_014557364.1">
    <property type="nucleotide sequence ID" value="NC_017461.1"/>
</dbReference>
<reference evidence="1 2" key="2">
    <citation type="journal article" date="2014" name="Extremophiles">
        <title>Analysis of the complete genome of Fervidococcus fontis confirms the distinct phylogenetic position of the order Fervidicoccales and suggests its environmental function.</title>
        <authorList>
            <person name="Lebedinsky A.V."/>
            <person name="Mardanov A.V."/>
            <person name="Kublanov I.V."/>
            <person name="Gumerov V.M."/>
            <person name="Beletsky A.V."/>
            <person name="Perevalova A.A."/>
            <person name="Bidzhieva S.Kh."/>
            <person name="Bonch-Osmolovskaya E.A."/>
            <person name="Skryabin K.G."/>
            <person name="Ravin N.V."/>
        </authorList>
    </citation>
    <scope>NUCLEOTIDE SEQUENCE [LARGE SCALE GENOMIC DNA]</scope>
    <source>
        <strain evidence="2">DSM 19380 / VKM B-2539 / Kam940</strain>
    </source>
</reference>
<dbReference type="GeneID" id="12449292"/>
<dbReference type="EMBL" id="CP003423">
    <property type="protein sequence ID" value="AFH42215.1"/>
    <property type="molecule type" value="Genomic_DNA"/>
</dbReference>
<dbReference type="Proteomes" id="UP000007391">
    <property type="component" value="Chromosome"/>
</dbReference>
<keyword evidence="2" id="KW-1185">Reference proteome</keyword>
<dbReference type="HOGENOM" id="CLU_1840478_0_0_2"/>
<evidence type="ECO:0000313" key="1">
    <source>
        <dbReference type="EMBL" id="AFH42215.1"/>
    </source>
</evidence>
<sequence length="139" mass="15599">MTNAILLVIALLFICAFAWSYYKMSVLSNIANLNYSESLESNKALAIPSMSYVTLNYTLPYAGYLKISYSSTSAIYIWIGSNFSQQFPDGNYFSRYPPQRESSSGTFVVPVLPGEVYVTIYNPSIFNGVALTISIEYHY</sequence>
<gene>
    <name evidence="1" type="ordered locus">FFONT_0224</name>
</gene>
<accession>H9ZZQ8</accession>